<proteinExistence type="predicted"/>
<feature type="compositionally biased region" description="Acidic residues" evidence="1">
    <location>
        <begin position="33"/>
        <end position="46"/>
    </location>
</feature>
<dbReference type="Proteomes" id="UP000005408">
    <property type="component" value="Unassembled WGS sequence"/>
</dbReference>
<reference evidence="2" key="1">
    <citation type="submission" date="2022-08" db="UniProtKB">
        <authorList>
            <consortium name="EnsemblMetazoa"/>
        </authorList>
    </citation>
    <scope>IDENTIFICATION</scope>
    <source>
        <strain evidence="2">05x7-T-G4-1.051#20</strain>
    </source>
</reference>
<feature type="compositionally biased region" description="Basic residues" evidence="1">
    <location>
        <begin position="1"/>
        <end position="10"/>
    </location>
</feature>
<feature type="region of interest" description="Disordered" evidence="1">
    <location>
        <begin position="1"/>
        <end position="182"/>
    </location>
</feature>
<dbReference type="AlphaFoldDB" id="A0A8W8LAP6"/>
<evidence type="ECO:0000256" key="1">
    <source>
        <dbReference type="SAM" id="MobiDB-lite"/>
    </source>
</evidence>
<feature type="compositionally biased region" description="Basic residues" evidence="1">
    <location>
        <begin position="161"/>
        <end position="174"/>
    </location>
</feature>
<accession>A0A8W8LAP6</accession>
<feature type="compositionally biased region" description="Basic and acidic residues" evidence="1">
    <location>
        <begin position="79"/>
        <end position="90"/>
    </location>
</feature>
<feature type="compositionally biased region" description="Low complexity" evidence="1">
    <location>
        <begin position="63"/>
        <end position="75"/>
    </location>
</feature>
<feature type="compositionally biased region" description="Acidic residues" evidence="1">
    <location>
        <begin position="110"/>
        <end position="137"/>
    </location>
</feature>
<evidence type="ECO:0000313" key="3">
    <source>
        <dbReference type="Proteomes" id="UP000005408"/>
    </source>
</evidence>
<keyword evidence="3" id="KW-1185">Reference proteome</keyword>
<sequence>MATSNHRRKDKQTPVDLANSMTDMVTCSTEWGEKDDDKEECTEEGDNIVKRLRQQGRSGKNDSSSSSSSLFSSSSKEMTTAERRRDDKQTPVDLAKSITDMVTCNTEWGEKDDDKEECTEEGDNIENESDINDDSFNEDFIPSSSDSDSGSDVFPLVMSKAGKKHHHKKKRKKGPNSLTSKVNISINVLLETRDNVGVRTDNPYERPSEAVMS</sequence>
<evidence type="ECO:0000313" key="2">
    <source>
        <dbReference type="EnsemblMetazoa" id="G27292.1:cds"/>
    </source>
</evidence>
<dbReference type="EnsemblMetazoa" id="G27292.1">
    <property type="protein sequence ID" value="G27292.1:cds"/>
    <property type="gene ID" value="G27292"/>
</dbReference>
<organism evidence="2 3">
    <name type="scientific">Magallana gigas</name>
    <name type="common">Pacific oyster</name>
    <name type="synonym">Crassostrea gigas</name>
    <dbReference type="NCBI Taxonomy" id="29159"/>
    <lineage>
        <taxon>Eukaryota</taxon>
        <taxon>Metazoa</taxon>
        <taxon>Spiralia</taxon>
        <taxon>Lophotrochozoa</taxon>
        <taxon>Mollusca</taxon>
        <taxon>Bivalvia</taxon>
        <taxon>Autobranchia</taxon>
        <taxon>Pteriomorphia</taxon>
        <taxon>Ostreida</taxon>
        <taxon>Ostreoidea</taxon>
        <taxon>Ostreidae</taxon>
        <taxon>Magallana</taxon>
    </lineage>
</organism>
<name>A0A8W8LAP6_MAGGI</name>
<feature type="compositionally biased region" description="Polar residues" evidence="1">
    <location>
        <begin position="19"/>
        <end position="29"/>
    </location>
</feature>
<protein>
    <submittedName>
        <fullName evidence="2">Uncharacterized protein</fullName>
    </submittedName>
</protein>
<feature type="compositionally biased region" description="Low complexity" evidence="1">
    <location>
        <begin position="143"/>
        <end position="152"/>
    </location>
</feature>